<keyword evidence="7 9" id="KW-1133">Transmembrane helix</keyword>
<dbReference type="Pfam" id="PF00702">
    <property type="entry name" value="Hydrolase"/>
    <property type="match status" value="1"/>
</dbReference>
<feature type="transmembrane region" description="Helical" evidence="9">
    <location>
        <begin position="672"/>
        <end position="693"/>
    </location>
</feature>
<dbReference type="PANTHER" id="PTHR24093">
    <property type="entry name" value="CATION TRANSPORTING ATPASE"/>
    <property type="match status" value="1"/>
</dbReference>
<keyword evidence="4" id="KW-0547">Nucleotide-binding</keyword>
<dbReference type="PANTHER" id="PTHR24093:SF369">
    <property type="entry name" value="CALCIUM-TRANSPORTING ATPASE"/>
    <property type="match status" value="1"/>
</dbReference>
<feature type="transmembrane region" description="Helical" evidence="9">
    <location>
        <begin position="639"/>
        <end position="660"/>
    </location>
</feature>
<evidence type="ECO:0000313" key="12">
    <source>
        <dbReference type="Proteomes" id="UP000887563"/>
    </source>
</evidence>
<dbReference type="Pfam" id="PF00122">
    <property type="entry name" value="E1-E2_ATPase"/>
    <property type="match status" value="1"/>
</dbReference>
<evidence type="ECO:0000259" key="10">
    <source>
        <dbReference type="Pfam" id="PF00122"/>
    </source>
</evidence>
<evidence type="ECO:0000256" key="5">
    <source>
        <dbReference type="ARBA" id="ARBA00022840"/>
    </source>
</evidence>
<dbReference type="GO" id="GO:0005388">
    <property type="term" value="F:P-type calcium transporter activity"/>
    <property type="evidence" value="ECO:0007669"/>
    <property type="project" value="TreeGrafter"/>
</dbReference>
<keyword evidence="6" id="KW-0460">Magnesium</keyword>
<dbReference type="WBParaSite" id="Minc3s01347g22992">
    <property type="protein sequence ID" value="Minc3s01347g22992"/>
    <property type="gene ID" value="Minc3s01347g22992"/>
</dbReference>
<keyword evidence="2 9" id="KW-0812">Transmembrane</keyword>
<evidence type="ECO:0000256" key="2">
    <source>
        <dbReference type="ARBA" id="ARBA00022692"/>
    </source>
</evidence>
<dbReference type="PRINTS" id="PR00119">
    <property type="entry name" value="CATATPASE"/>
</dbReference>
<dbReference type="GO" id="GO:0005524">
    <property type="term" value="F:ATP binding"/>
    <property type="evidence" value="ECO:0007669"/>
    <property type="project" value="UniProtKB-KW"/>
</dbReference>
<dbReference type="GO" id="GO:0012505">
    <property type="term" value="C:endomembrane system"/>
    <property type="evidence" value="ECO:0007669"/>
    <property type="project" value="UniProtKB-SubCell"/>
</dbReference>
<evidence type="ECO:0000256" key="9">
    <source>
        <dbReference type="SAM" id="Phobius"/>
    </source>
</evidence>
<feature type="transmembrane region" description="Helical" evidence="9">
    <location>
        <begin position="202"/>
        <end position="222"/>
    </location>
</feature>
<dbReference type="InterPro" id="IPR001757">
    <property type="entry name" value="P_typ_ATPase"/>
</dbReference>
<dbReference type="PROSITE" id="PS00154">
    <property type="entry name" value="ATPASE_E1_E2"/>
    <property type="match status" value="1"/>
</dbReference>
<dbReference type="Gene3D" id="1.20.1110.10">
    <property type="entry name" value="Calcium-transporting ATPase, transmembrane domain"/>
    <property type="match status" value="2"/>
</dbReference>
<dbReference type="InterPro" id="IPR023214">
    <property type="entry name" value="HAD_sf"/>
</dbReference>
<comment type="subcellular location">
    <subcellularLocation>
        <location evidence="1">Endomembrane system</location>
        <topology evidence="1">Multi-pass membrane protein</topology>
    </subcellularLocation>
</comment>
<proteinExistence type="predicted"/>
<evidence type="ECO:0000256" key="8">
    <source>
        <dbReference type="ARBA" id="ARBA00023136"/>
    </source>
</evidence>
<dbReference type="PROSITE" id="PS01229">
    <property type="entry name" value="COF_2"/>
    <property type="match status" value="1"/>
</dbReference>
<dbReference type="AlphaFoldDB" id="A0A914M9G1"/>
<dbReference type="Proteomes" id="UP000887563">
    <property type="component" value="Unplaced"/>
</dbReference>
<accession>A0A914M9G1</accession>
<keyword evidence="3" id="KW-0479">Metal-binding</keyword>
<keyword evidence="5" id="KW-0067">ATP-binding</keyword>
<evidence type="ECO:0000259" key="11">
    <source>
        <dbReference type="Pfam" id="PF00689"/>
    </source>
</evidence>
<dbReference type="InterPro" id="IPR006068">
    <property type="entry name" value="ATPase_P-typ_cation-transptr_C"/>
</dbReference>
<dbReference type="InterPro" id="IPR023298">
    <property type="entry name" value="ATPase_P-typ_TM_dom_sf"/>
</dbReference>
<organism evidence="12 13">
    <name type="scientific">Meloidogyne incognita</name>
    <name type="common">Southern root-knot nematode worm</name>
    <name type="synonym">Oxyuris incognita</name>
    <dbReference type="NCBI Taxonomy" id="6306"/>
    <lineage>
        <taxon>Eukaryota</taxon>
        <taxon>Metazoa</taxon>
        <taxon>Ecdysozoa</taxon>
        <taxon>Nematoda</taxon>
        <taxon>Chromadorea</taxon>
        <taxon>Rhabditida</taxon>
        <taxon>Tylenchina</taxon>
        <taxon>Tylenchomorpha</taxon>
        <taxon>Tylenchoidea</taxon>
        <taxon>Meloidogynidae</taxon>
        <taxon>Meloidogyninae</taxon>
        <taxon>Meloidogyne</taxon>
        <taxon>Meloidogyne incognita group</taxon>
    </lineage>
</organism>
<feature type="transmembrane region" description="Helical" evidence="9">
    <location>
        <begin position="492"/>
        <end position="514"/>
    </location>
</feature>
<dbReference type="Gene3D" id="3.40.50.1000">
    <property type="entry name" value="HAD superfamily/HAD-like"/>
    <property type="match status" value="1"/>
</dbReference>
<keyword evidence="8 9" id="KW-0472">Membrane</keyword>
<feature type="domain" description="P-type ATPase A" evidence="10">
    <location>
        <begin position="37"/>
        <end position="132"/>
    </location>
</feature>
<dbReference type="SUPFAM" id="SSF81653">
    <property type="entry name" value="Calcium ATPase, transduction domain A"/>
    <property type="match status" value="1"/>
</dbReference>
<reference evidence="13" key="1">
    <citation type="submission" date="2022-11" db="UniProtKB">
        <authorList>
            <consortium name="WormBaseParasite"/>
        </authorList>
    </citation>
    <scope>IDENTIFICATION</scope>
</reference>
<protein>
    <submittedName>
        <fullName evidence="13">Cation-transporting P-type ATPase C-terminal domain-containing protein</fullName>
    </submittedName>
</protein>
<keyword evidence="12" id="KW-1185">Reference proteome</keyword>
<feature type="transmembrane region" description="Helical" evidence="9">
    <location>
        <begin position="242"/>
        <end position="261"/>
    </location>
</feature>
<dbReference type="InterPro" id="IPR036412">
    <property type="entry name" value="HAD-like_sf"/>
</dbReference>
<feature type="domain" description="Cation-transporting P-type ATPase C-terminal" evidence="11">
    <location>
        <begin position="514"/>
        <end position="691"/>
    </location>
</feature>
<evidence type="ECO:0000256" key="4">
    <source>
        <dbReference type="ARBA" id="ARBA00022741"/>
    </source>
</evidence>
<dbReference type="NCBIfam" id="TIGR01494">
    <property type="entry name" value="ATPase_P-type"/>
    <property type="match status" value="1"/>
</dbReference>
<evidence type="ECO:0000256" key="1">
    <source>
        <dbReference type="ARBA" id="ARBA00004127"/>
    </source>
</evidence>
<dbReference type="InterPro" id="IPR018303">
    <property type="entry name" value="ATPase_P-typ_P_site"/>
</dbReference>
<dbReference type="GO" id="GO:0051480">
    <property type="term" value="P:regulation of cytosolic calcium ion concentration"/>
    <property type="evidence" value="ECO:0007669"/>
    <property type="project" value="TreeGrafter"/>
</dbReference>
<evidence type="ECO:0000256" key="6">
    <source>
        <dbReference type="ARBA" id="ARBA00022842"/>
    </source>
</evidence>
<name>A0A914M9G1_MELIC</name>
<feature type="transmembrane region" description="Helical" evidence="9">
    <location>
        <begin position="520"/>
        <end position="539"/>
    </location>
</feature>
<dbReference type="GO" id="GO:0016887">
    <property type="term" value="F:ATP hydrolysis activity"/>
    <property type="evidence" value="ECO:0007669"/>
    <property type="project" value="InterPro"/>
</dbReference>
<dbReference type="SUPFAM" id="SSF56784">
    <property type="entry name" value="HAD-like"/>
    <property type="match status" value="1"/>
</dbReference>
<evidence type="ECO:0000256" key="3">
    <source>
        <dbReference type="ARBA" id="ARBA00022723"/>
    </source>
</evidence>
<feature type="transmembrane region" description="Helical" evidence="9">
    <location>
        <begin position="601"/>
        <end position="619"/>
    </location>
</feature>
<dbReference type="Gene3D" id="2.70.150.10">
    <property type="entry name" value="Calcium-transporting ATPase, cytoplasmic transduction domain A"/>
    <property type="match status" value="1"/>
</dbReference>
<dbReference type="InterPro" id="IPR059000">
    <property type="entry name" value="ATPase_P-type_domA"/>
</dbReference>
<dbReference type="GO" id="GO:0046872">
    <property type="term" value="F:metal ion binding"/>
    <property type="evidence" value="ECO:0007669"/>
    <property type="project" value="UniProtKB-KW"/>
</dbReference>
<dbReference type="InterPro" id="IPR008250">
    <property type="entry name" value="ATPase_P-typ_transduc_dom_A_sf"/>
</dbReference>
<dbReference type="SUPFAM" id="SSF81665">
    <property type="entry name" value="Calcium ATPase, transmembrane domain M"/>
    <property type="match status" value="1"/>
</dbReference>
<evidence type="ECO:0000313" key="13">
    <source>
        <dbReference type="WBParaSite" id="Minc3s01347g22992"/>
    </source>
</evidence>
<feature type="transmembrane region" description="Helical" evidence="9">
    <location>
        <begin position="560"/>
        <end position="581"/>
    </location>
</feature>
<sequence length="697" mass="78390">MAMLIPFNIFLAIKGWIEYKAERKFRGLQGKINCQNKFVVIRDGQQVDVTETELVVGDIVLIKQGDKIPADGVILGNNELNIDESLHNGVSDKLKKSVESCPMVFAGTNVVGGDGRILITAVGLNTNNGIVLTLLRAIEDNLKNKKNKSSPIKSNIKNDEENLQPLLGNNENFKNGNFNSDTVLAKLEEDLSKKRYILRSKVIKVFLQCCYFSLFFATLYVILNMIHLCFQKFYFSTFKTSYLVIMILTLLTGLDIILTTLPEGFPFAVMLSVEYSAIKMMGDNYLIKELDYSETLGNVTNICFDKTGTLTNKDGDQSLCDDVPKIISVCQQAGIDVRMVTGDNIITARSVAMSCGILKPEDDYLVLEAKEFNERIRIDGGLSQEKFDQIWPKLRVLADAKPIDKYNLVKGIMDSKINKNREIVAFVGDGTNDCLALKRAHVGVVMAKSSNYLAKEASDVIITDDNFNSLIKAIVWGRHIYNSITKIVQFHLTVFFVEIVISVIGTLLILDTVLKFKQLLWVNIFISIMGSLALTTNPPKEDLLQRKPLGRKSPLISKTIKKNIIGQTLYQLICLFVLIFGGHKFFGIESDLRAQLRAPPGQHFTIVFNTFVMLTLFNIINCRKIHGERNVFKNLSENILFCTLWITAFIFQILFIEFGGYELYTEPLTLEQWLYCILFGACSLGLAQIINTIPTKD</sequence>
<evidence type="ECO:0000256" key="7">
    <source>
        <dbReference type="ARBA" id="ARBA00022989"/>
    </source>
</evidence>
<dbReference type="Pfam" id="PF00689">
    <property type="entry name" value="Cation_ATPase_C"/>
    <property type="match status" value="1"/>
</dbReference>
<dbReference type="GO" id="GO:0005886">
    <property type="term" value="C:plasma membrane"/>
    <property type="evidence" value="ECO:0007669"/>
    <property type="project" value="TreeGrafter"/>
</dbReference>